<dbReference type="STRING" id="549789.NIES30_24515"/>
<organism evidence="1 2">
    <name type="scientific">Phormidium tenue NIES-30</name>
    <dbReference type="NCBI Taxonomy" id="549789"/>
    <lineage>
        <taxon>Bacteria</taxon>
        <taxon>Bacillati</taxon>
        <taxon>Cyanobacteriota</taxon>
        <taxon>Cyanophyceae</taxon>
        <taxon>Oscillatoriophycideae</taxon>
        <taxon>Oscillatoriales</taxon>
        <taxon>Oscillatoriaceae</taxon>
        <taxon>Phormidium</taxon>
    </lineage>
</organism>
<gene>
    <name evidence="1" type="ORF">NIES30_24515</name>
</gene>
<proteinExistence type="predicted"/>
<comment type="caution">
    <text evidence="1">The sequence shown here is derived from an EMBL/GenBank/DDBJ whole genome shotgun (WGS) entry which is preliminary data.</text>
</comment>
<name>A0A1U7IYF5_9CYAN</name>
<accession>A0A1U7IYF5</accession>
<protein>
    <submittedName>
        <fullName evidence="1">Uncharacterized protein</fullName>
    </submittedName>
</protein>
<dbReference type="OrthoDB" id="503965at2"/>
<evidence type="ECO:0000313" key="2">
    <source>
        <dbReference type="Proteomes" id="UP000185557"/>
    </source>
</evidence>
<keyword evidence="2" id="KW-1185">Reference proteome</keyword>
<dbReference type="Proteomes" id="UP000185557">
    <property type="component" value="Unassembled WGS sequence"/>
</dbReference>
<dbReference type="AlphaFoldDB" id="A0A1U7IYF5"/>
<dbReference type="EMBL" id="MRCG01000031">
    <property type="protein sequence ID" value="OKH43608.1"/>
    <property type="molecule type" value="Genomic_DNA"/>
</dbReference>
<sequence>MKVVRELLLYYEDCADNELDPLLIELKWLDLKEVIQKVALPAFKFTESKTKDRVNRPITAIANSFQDALLWSKSSLMAPRRPGEWRTCKMAMSCDLSGKPKDLLAGEWIWPLPTDRLEEEEVKYGYLTRQYVYLDPATQEKFGTYLGSKPPSDRYLERVPLWFKDTPPQAAKSGDSHGHQQVLIMDRRVYRDKHIYDFLEAYIMGYWRDKYGNWISIGKSLEAPNSSFHFYELRSSIAADTTVHEDNGPIIQPAVWLYVGARKGGQHRCGDFGGKIARIAYKLTGQFLTPHLMRSVYAVHLLETVKDRATLISLAEAMGHKIETLERIYDKRRPYQKTRLSEIEISQQLDRICAGLPVSVNAPSKDAGTNMDLIKMAISQLSPREQDVLKQSMS</sequence>
<dbReference type="RefSeq" id="WP_073611085.1">
    <property type="nucleotide sequence ID" value="NZ_MRCG01000031.1"/>
</dbReference>
<reference evidence="1 2" key="1">
    <citation type="submission" date="2016-11" db="EMBL/GenBank/DDBJ databases">
        <title>Draft Genome Sequences of Nine Cyanobacterial Strains from Diverse Habitats.</title>
        <authorList>
            <person name="Zhu T."/>
            <person name="Hou S."/>
            <person name="Lu X."/>
            <person name="Hess W.R."/>
        </authorList>
    </citation>
    <scope>NUCLEOTIDE SEQUENCE [LARGE SCALE GENOMIC DNA]</scope>
    <source>
        <strain evidence="1 2">NIES-30</strain>
    </source>
</reference>
<evidence type="ECO:0000313" key="1">
    <source>
        <dbReference type="EMBL" id="OKH43608.1"/>
    </source>
</evidence>